<evidence type="ECO:0000256" key="5">
    <source>
        <dbReference type="ARBA" id="ARBA00023242"/>
    </source>
</evidence>
<dbReference type="GO" id="GO:0003677">
    <property type="term" value="F:DNA binding"/>
    <property type="evidence" value="ECO:0007669"/>
    <property type="project" value="UniProtKB-KW"/>
</dbReference>
<protein>
    <submittedName>
        <fullName evidence="8">Putative transcription factor B3-Domain family</fullName>
    </submittedName>
</protein>
<feature type="domain" description="TF-B3" evidence="7">
    <location>
        <begin position="197"/>
        <end position="298"/>
    </location>
</feature>
<feature type="domain" description="TF-B3" evidence="7">
    <location>
        <begin position="19"/>
        <end position="112"/>
    </location>
</feature>
<evidence type="ECO:0000256" key="3">
    <source>
        <dbReference type="ARBA" id="ARBA00023125"/>
    </source>
</evidence>
<feature type="region of interest" description="Disordered" evidence="6">
    <location>
        <begin position="460"/>
        <end position="486"/>
    </location>
</feature>
<name>A0A6A4NJ43_LUPAL</name>
<comment type="caution">
    <text evidence="8">The sequence shown here is derived from an EMBL/GenBank/DDBJ whole genome shotgun (WGS) entry which is preliminary data.</text>
</comment>
<evidence type="ECO:0000313" key="9">
    <source>
        <dbReference type="Proteomes" id="UP000447434"/>
    </source>
</evidence>
<dbReference type="EMBL" id="WOCE01000019">
    <property type="protein sequence ID" value="KAE9592153.1"/>
    <property type="molecule type" value="Genomic_DNA"/>
</dbReference>
<feature type="domain" description="TF-B3" evidence="7">
    <location>
        <begin position="356"/>
        <end position="457"/>
    </location>
</feature>
<evidence type="ECO:0000313" key="8">
    <source>
        <dbReference type="EMBL" id="KAE9592153.1"/>
    </source>
</evidence>
<dbReference type="Gene3D" id="2.40.330.10">
    <property type="entry name" value="DNA-binding pseudobarrel domain"/>
    <property type="match status" value="3"/>
</dbReference>
<evidence type="ECO:0000256" key="6">
    <source>
        <dbReference type="SAM" id="MobiDB-lite"/>
    </source>
</evidence>
<reference evidence="9" key="1">
    <citation type="journal article" date="2020" name="Nat. Commun.">
        <title>Genome sequence of the cluster root forming white lupin.</title>
        <authorList>
            <person name="Hufnagel B."/>
            <person name="Marques A."/>
            <person name="Soriano A."/>
            <person name="Marques L."/>
            <person name="Divol F."/>
            <person name="Doumas P."/>
            <person name="Sallet E."/>
            <person name="Mancinotti D."/>
            <person name="Carrere S."/>
            <person name="Marande W."/>
            <person name="Arribat S."/>
            <person name="Keller J."/>
            <person name="Huneau C."/>
            <person name="Blein T."/>
            <person name="Aime D."/>
            <person name="Laguerre M."/>
            <person name="Taylor J."/>
            <person name="Schubert V."/>
            <person name="Nelson M."/>
            <person name="Geu-Flores F."/>
            <person name="Crespi M."/>
            <person name="Gallardo-Guerrero K."/>
            <person name="Delaux P.-M."/>
            <person name="Salse J."/>
            <person name="Berges H."/>
            <person name="Guyot R."/>
            <person name="Gouzy J."/>
            <person name="Peret B."/>
        </authorList>
    </citation>
    <scope>NUCLEOTIDE SEQUENCE [LARGE SCALE GENOMIC DNA]</scope>
    <source>
        <strain evidence="9">cv. Amiga</strain>
    </source>
</reference>
<dbReference type="PROSITE" id="PS50863">
    <property type="entry name" value="B3"/>
    <property type="match status" value="3"/>
</dbReference>
<evidence type="ECO:0000256" key="2">
    <source>
        <dbReference type="ARBA" id="ARBA00023015"/>
    </source>
</evidence>
<dbReference type="InterPro" id="IPR015300">
    <property type="entry name" value="DNA-bd_pseudobarrel_sf"/>
</dbReference>
<evidence type="ECO:0000256" key="1">
    <source>
        <dbReference type="ARBA" id="ARBA00004123"/>
    </source>
</evidence>
<dbReference type="CDD" id="cd10017">
    <property type="entry name" value="B3_DNA"/>
    <property type="match status" value="3"/>
</dbReference>
<dbReference type="PANTHER" id="PTHR31920:SF108">
    <property type="entry name" value="B3 DOMAIN-CONTAINING TRANSCRIPTION FACTOR VRN1-LIKE"/>
    <property type="match status" value="1"/>
</dbReference>
<evidence type="ECO:0000256" key="4">
    <source>
        <dbReference type="ARBA" id="ARBA00023163"/>
    </source>
</evidence>
<keyword evidence="5" id="KW-0539">Nucleus</keyword>
<organism evidence="8 9">
    <name type="scientific">Lupinus albus</name>
    <name type="common">White lupine</name>
    <name type="synonym">Lupinus termis</name>
    <dbReference type="NCBI Taxonomy" id="3870"/>
    <lineage>
        <taxon>Eukaryota</taxon>
        <taxon>Viridiplantae</taxon>
        <taxon>Streptophyta</taxon>
        <taxon>Embryophyta</taxon>
        <taxon>Tracheophyta</taxon>
        <taxon>Spermatophyta</taxon>
        <taxon>Magnoliopsida</taxon>
        <taxon>eudicotyledons</taxon>
        <taxon>Gunneridae</taxon>
        <taxon>Pentapetalae</taxon>
        <taxon>rosids</taxon>
        <taxon>fabids</taxon>
        <taxon>Fabales</taxon>
        <taxon>Fabaceae</taxon>
        <taxon>Papilionoideae</taxon>
        <taxon>50 kb inversion clade</taxon>
        <taxon>genistoids sensu lato</taxon>
        <taxon>core genistoids</taxon>
        <taxon>Genisteae</taxon>
        <taxon>Lupinus</taxon>
    </lineage>
</organism>
<dbReference type="SMART" id="SM01019">
    <property type="entry name" value="B3"/>
    <property type="match status" value="3"/>
</dbReference>
<dbReference type="InterPro" id="IPR003340">
    <property type="entry name" value="B3_DNA-bd"/>
</dbReference>
<keyword evidence="3" id="KW-0238">DNA-binding</keyword>
<dbReference type="SUPFAM" id="SSF101936">
    <property type="entry name" value="DNA-binding pseudobarrel domain"/>
    <property type="match status" value="3"/>
</dbReference>
<keyword evidence="4" id="KW-0804">Transcription</keyword>
<dbReference type="PANTHER" id="PTHR31920">
    <property type="entry name" value="B3 DOMAIN-CONTAINING"/>
    <property type="match status" value="1"/>
</dbReference>
<keyword evidence="9" id="KW-1185">Reference proteome</keyword>
<dbReference type="OrthoDB" id="1864528at2759"/>
<dbReference type="Proteomes" id="UP000447434">
    <property type="component" value="Chromosome 19"/>
</dbReference>
<sequence>MMHNAMFNESDENHFMPIHFFKIILTHNLHEGKLMIPTTFVEKYGEGLAKSAFLKAPNGGEWKVDLVKVDGKIWFQNGWKEFAEYHSLAEGHVVIFRYEKMSNFHVFIFDMSALEIEYPFKRVEGKRVFKDQRNKPLMVENLKNYRPNQKRKDNSSLEFVQQSKSKKCNKKEGQNTTAKKITALDRARSFKSCKPFCMVFMHPSYILCKCNLNLPSKFGKRCFDLGVKRGDINLRLESGRVWPAKYLIRGSYTGPKFELSIGWKPFAMDNNLKVGDVCIFEFIDRTKLTLQVYIFRKTENSKCSTSEGFKSSVTSPKDEYEISGPSSNFTEKPMVAAKQITALDRATSFEVCYPSFQVVMQPSFVCSNAHLSLPSEFCERYFDLRNKRGYINLRMSNGRVQRAIYLIAKRDARTMFHLLSGWEAFVKENDLNVGAVCTFELIDRTKLTFQVYISRETNNSNCLTPQESADEPRNHESSTQVYSRKEKGNKIRLANELGNRVDEYFTQDSNRMDTIQQDTEEEPAGIM</sequence>
<gene>
    <name evidence="8" type="ORF">Lalb_Chr19g0126231</name>
</gene>
<proteinExistence type="predicted"/>
<dbReference type="Pfam" id="PF02362">
    <property type="entry name" value="B3"/>
    <property type="match status" value="3"/>
</dbReference>
<dbReference type="AlphaFoldDB" id="A0A6A4NJ43"/>
<comment type="subcellular location">
    <subcellularLocation>
        <location evidence="1">Nucleus</location>
    </subcellularLocation>
</comment>
<dbReference type="GO" id="GO:0005634">
    <property type="term" value="C:nucleus"/>
    <property type="evidence" value="ECO:0007669"/>
    <property type="project" value="UniProtKB-SubCell"/>
</dbReference>
<evidence type="ECO:0000259" key="7">
    <source>
        <dbReference type="PROSITE" id="PS50863"/>
    </source>
</evidence>
<keyword evidence="2" id="KW-0805">Transcription regulation</keyword>
<accession>A0A6A4NJ43</accession>
<dbReference type="InterPro" id="IPR050655">
    <property type="entry name" value="Plant_B3_domain"/>
</dbReference>